<dbReference type="GO" id="GO:0003677">
    <property type="term" value="F:DNA binding"/>
    <property type="evidence" value="ECO:0007669"/>
    <property type="project" value="UniProtKB-KW"/>
</dbReference>
<dbReference type="InterPro" id="IPR012337">
    <property type="entry name" value="RNaseH-like_sf"/>
</dbReference>
<dbReference type="InterPro" id="IPR003656">
    <property type="entry name" value="Znf_BED"/>
</dbReference>
<dbReference type="AlphaFoldDB" id="A0AAV4AYX7"/>
<organism evidence="11 12">
    <name type="scientific">Plakobranchus ocellatus</name>
    <dbReference type="NCBI Taxonomy" id="259542"/>
    <lineage>
        <taxon>Eukaryota</taxon>
        <taxon>Metazoa</taxon>
        <taxon>Spiralia</taxon>
        <taxon>Lophotrochozoa</taxon>
        <taxon>Mollusca</taxon>
        <taxon>Gastropoda</taxon>
        <taxon>Heterobranchia</taxon>
        <taxon>Euthyneura</taxon>
        <taxon>Panpulmonata</taxon>
        <taxon>Sacoglossa</taxon>
        <taxon>Placobranchoidea</taxon>
        <taxon>Plakobranchidae</taxon>
        <taxon>Plakobranchus</taxon>
    </lineage>
</organism>
<dbReference type="InterPro" id="IPR052035">
    <property type="entry name" value="ZnF_BED_domain_contain"/>
</dbReference>
<evidence type="ECO:0000256" key="3">
    <source>
        <dbReference type="ARBA" id="ARBA00022771"/>
    </source>
</evidence>
<keyword evidence="8" id="KW-0539">Nucleus</keyword>
<dbReference type="PROSITE" id="PS50808">
    <property type="entry name" value="ZF_BED"/>
    <property type="match status" value="1"/>
</dbReference>
<dbReference type="Proteomes" id="UP000735302">
    <property type="component" value="Unassembled WGS sequence"/>
</dbReference>
<dbReference type="SMART" id="SM00614">
    <property type="entry name" value="ZnF_BED"/>
    <property type="match status" value="1"/>
</dbReference>
<evidence type="ECO:0000256" key="9">
    <source>
        <dbReference type="PROSITE-ProRule" id="PRU00027"/>
    </source>
</evidence>
<proteinExistence type="predicted"/>
<feature type="domain" description="BED-type" evidence="10">
    <location>
        <begin position="119"/>
        <end position="170"/>
    </location>
</feature>
<name>A0AAV4AYX7_9GAST</name>
<evidence type="ECO:0000256" key="8">
    <source>
        <dbReference type="ARBA" id="ARBA00023242"/>
    </source>
</evidence>
<dbReference type="SUPFAM" id="SSF57667">
    <property type="entry name" value="beta-beta-alpha zinc fingers"/>
    <property type="match status" value="1"/>
</dbReference>
<evidence type="ECO:0000313" key="11">
    <source>
        <dbReference type="EMBL" id="GFO11574.1"/>
    </source>
</evidence>
<dbReference type="Pfam" id="PF05699">
    <property type="entry name" value="Dimer_Tnp_hAT"/>
    <property type="match status" value="1"/>
</dbReference>
<gene>
    <name evidence="11" type="ORF">PoB_003807900</name>
</gene>
<dbReference type="InterPro" id="IPR036236">
    <property type="entry name" value="Znf_C2H2_sf"/>
</dbReference>
<comment type="caution">
    <text evidence="11">The sequence shown here is derived from an EMBL/GenBank/DDBJ whole genome shotgun (WGS) entry which is preliminary data.</text>
</comment>
<evidence type="ECO:0000259" key="10">
    <source>
        <dbReference type="PROSITE" id="PS50808"/>
    </source>
</evidence>
<dbReference type="EMBL" id="BLXT01004325">
    <property type="protein sequence ID" value="GFO11574.1"/>
    <property type="molecule type" value="Genomic_DNA"/>
</dbReference>
<dbReference type="GO" id="GO:0046983">
    <property type="term" value="F:protein dimerization activity"/>
    <property type="evidence" value="ECO:0007669"/>
    <property type="project" value="InterPro"/>
</dbReference>
<comment type="subcellular location">
    <subcellularLocation>
        <location evidence="1">Nucleus</location>
    </subcellularLocation>
</comment>
<evidence type="ECO:0000256" key="7">
    <source>
        <dbReference type="ARBA" id="ARBA00023163"/>
    </source>
</evidence>
<protein>
    <submittedName>
        <fullName evidence="11">Zinc finger bed domain-containing protein 4</fullName>
    </submittedName>
</protein>
<evidence type="ECO:0000256" key="6">
    <source>
        <dbReference type="ARBA" id="ARBA00023125"/>
    </source>
</evidence>
<evidence type="ECO:0000256" key="2">
    <source>
        <dbReference type="ARBA" id="ARBA00022723"/>
    </source>
</evidence>
<keyword evidence="6" id="KW-0238">DNA-binding</keyword>
<dbReference type="SUPFAM" id="SSF140996">
    <property type="entry name" value="Hermes dimerisation domain"/>
    <property type="match status" value="1"/>
</dbReference>
<dbReference type="PANTHER" id="PTHR46481">
    <property type="entry name" value="ZINC FINGER BED DOMAIN-CONTAINING PROTEIN 4"/>
    <property type="match status" value="1"/>
</dbReference>
<evidence type="ECO:0000256" key="1">
    <source>
        <dbReference type="ARBA" id="ARBA00004123"/>
    </source>
</evidence>
<accession>A0AAV4AYX7</accession>
<evidence type="ECO:0000313" key="12">
    <source>
        <dbReference type="Proteomes" id="UP000735302"/>
    </source>
</evidence>
<dbReference type="GO" id="GO:0008270">
    <property type="term" value="F:zinc ion binding"/>
    <property type="evidence" value="ECO:0007669"/>
    <property type="project" value="UniProtKB-KW"/>
</dbReference>
<reference evidence="11 12" key="1">
    <citation type="journal article" date="2021" name="Elife">
        <title>Chloroplast acquisition without the gene transfer in kleptoplastic sea slugs, Plakobranchus ocellatus.</title>
        <authorList>
            <person name="Maeda T."/>
            <person name="Takahashi S."/>
            <person name="Yoshida T."/>
            <person name="Shimamura S."/>
            <person name="Takaki Y."/>
            <person name="Nagai Y."/>
            <person name="Toyoda A."/>
            <person name="Suzuki Y."/>
            <person name="Arimoto A."/>
            <person name="Ishii H."/>
            <person name="Satoh N."/>
            <person name="Nishiyama T."/>
            <person name="Hasebe M."/>
            <person name="Maruyama T."/>
            <person name="Minagawa J."/>
            <person name="Obokata J."/>
            <person name="Shigenobu S."/>
        </authorList>
    </citation>
    <scope>NUCLEOTIDE SEQUENCE [LARGE SCALE GENOMIC DNA]</scope>
</reference>
<keyword evidence="4" id="KW-0862">Zinc</keyword>
<evidence type="ECO:0000256" key="5">
    <source>
        <dbReference type="ARBA" id="ARBA00023015"/>
    </source>
</evidence>
<dbReference type="GO" id="GO:0005634">
    <property type="term" value="C:nucleus"/>
    <property type="evidence" value="ECO:0007669"/>
    <property type="project" value="UniProtKB-SubCell"/>
</dbReference>
<keyword evidence="7" id="KW-0804">Transcription</keyword>
<keyword evidence="2" id="KW-0479">Metal-binding</keyword>
<dbReference type="InterPro" id="IPR008906">
    <property type="entry name" value="HATC_C_dom"/>
</dbReference>
<dbReference type="SUPFAM" id="SSF53098">
    <property type="entry name" value="Ribonuclease H-like"/>
    <property type="match status" value="1"/>
</dbReference>
<evidence type="ECO:0000256" key="4">
    <source>
        <dbReference type="ARBA" id="ARBA00022833"/>
    </source>
</evidence>
<keyword evidence="12" id="KW-1185">Reference proteome</keyword>
<dbReference type="GO" id="GO:0009791">
    <property type="term" value="P:post-embryonic development"/>
    <property type="evidence" value="ECO:0007669"/>
    <property type="project" value="UniProtKB-ARBA"/>
</dbReference>
<dbReference type="PANTHER" id="PTHR46481:SF10">
    <property type="entry name" value="ZINC FINGER BED DOMAIN-CONTAINING PROTEIN 39"/>
    <property type="match status" value="1"/>
</dbReference>
<keyword evidence="5" id="KW-0805">Transcription regulation</keyword>
<sequence length="728" mass="83438">MKHTSAFEAAERAEETEQAEEKYIRKYIEKTSATEFTCSICLTVFRNVTKNNLSFLKEHLKIEHPHLSHIPAQKTVSQQNNSLNLTSFMETRRADDNLDSDEEYVPRKLPNKALQSMKKLTSPVWHFMVRTGIEETSCRLCNKKLVFCHRSTSNMLRHIRQCHLKELKAFENEEADSMVDPNPVNVSLPNKTDVHNHKDNAPIAPVLAIESKKQTSMDDVKQLDELICNMIVSNLCPSSLFDDSNFKRLVKILNPKYFVPNKESIDNALSTLHKRQQRLLEVEVNETPGLAISVNIWKYQGREIYMTVTAHFVSTTWEPRSAVLKTVLLDPLFDLTACIAEQLVQILNDWNINVEEKVQCIVSNAEEYISTAVATLNKPCFQCIGETLNHLVRRTLESSNDIMYVAQRVRDVARYFFYTTEASDQLLSFQNQNGKAPLKLMQDTASNWMSTFKMLKSYLELHDSLGVALQFVNRQDMLLSLAEQELLTQCVQVLEPFYLAAEDMIADGYTALSKSIPVFEILNQMTSNIFKVCPTMNASVFAMAKELNQQVSQKLNSIKDRANLVPCTATLLDPRFKHIIQKDPDIHSCAADNVQQILEALDDHENDKETSGKDSAQAEKSTSSMLWSIFDETIKKTADKNVPNDLQRYTEERLLTRHENPFLWWKDREPLYLKLCMIAKKYLCIPATAVPANQIFSEEEKIRISRRNFLDESHLDSILFLSSFKAVP</sequence>
<keyword evidence="3 9" id="KW-0863">Zinc-finger</keyword>